<name>A0AAD7JU80_9AGAR</name>
<proteinExistence type="inferred from homology"/>
<comment type="similarity">
    <text evidence="1 5">Belongs to the GST superfamily.</text>
</comment>
<feature type="domain" description="GST C-terminal" evidence="7">
    <location>
        <begin position="77"/>
        <end position="210"/>
    </location>
</feature>
<organism evidence="8 9">
    <name type="scientific">Mycena metata</name>
    <dbReference type="NCBI Taxonomy" id="1033252"/>
    <lineage>
        <taxon>Eukaryota</taxon>
        <taxon>Fungi</taxon>
        <taxon>Dikarya</taxon>
        <taxon>Basidiomycota</taxon>
        <taxon>Agaricomycotina</taxon>
        <taxon>Agaricomycetes</taxon>
        <taxon>Agaricomycetidae</taxon>
        <taxon>Agaricales</taxon>
        <taxon>Marasmiineae</taxon>
        <taxon>Mycenaceae</taxon>
        <taxon>Mycena</taxon>
    </lineage>
</organism>
<evidence type="ECO:0000313" key="9">
    <source>
        <dbReference type="Proteomes" id="UP001215598"/>
    </source>
</evidence>
<sequence>MPATNPPKPIPPGPNSWKIESLSFPDVKKKPFIDVNPNGRVPAIEDLNTDLTLWGSGAILQYIVERYDAEHRVSYEGVKERHLSSQYLHFQMSGQGPYYSQASWFQVMHPDKIPSVIERYANEIKRVLGVLEGVLAAKKSQWLVGDKMTFADMAFVPWDLRLSELLLQSWDEVWDGAPHVRAWHESMVNLPSWKRSMDIRARLLDEQGLQ</sequence>
<dbReference type="AlphaFoldDB" id="A0AAD7JU80"/>
<dbReference type="PANTHER" id="PTHR44051">
    <property type="entry name" value="GLUTATHIONE S-TRANSFERASE-RELATED"/>
    <property type="match status" value="1"/>
</dbReference>
<feature type="domain" description="GST N-terminal" evidence="6">
    <location>
        <begin position="1"/>
        <end position="71"/>
    </location>
</feature>
<dbReference type="InterPro" id="IPR010987">
    <property type="entry name" value="Glutathione-S-Trfase_C-like"/>
</dbReference>
<dbReference type="InterPro" id="IPR036282">
    <property type="entry name" value="Glutathione-S-Trfase_C_sf"/>
</dbReference>
<dbReference type="Pfam" id="PF00043">
    <property type="entry name" value="GST_C"/>
    <property type="match status" value="1"/>
</dbReference>
<dbReference type="Pfam" id="PF02798">
    <property type="entry name" value="GST_N"/>
    <property type="match status" value="1"/>
</dbReference>
<comment type="caution">
    <text evidence="8">The sequence shown here is derived from an EMBL/GenBank/DDBJ whole genome shotgun (WGS) entry which is preliminary data.</text>
</comment>
<dbReference type="Gene3D" id="1.20.1050.10">
    <property type="match status" value="1"/>
</dbReference>
<gene>
    <name evidence="8" type="ORF">B0H16DRAFT_1660896</name>
</gene>
<evidence type="ECO:0000256" key="1">
    <source>
        <dbReference type="ARBA" id="ARBA00007409"/>
    </source>
</evidence>
<evidence type="ECO:0000313" key="8">
    <source>
        <dbReference type="EMBL" id="KAJ7770622.1"/>
    </source>
</evidence>
<dbReference type="SFLD" id="SFLDG00358">
    <property type="entry name" value="Main_(cytGST)"/>
    <property type="match status" value="1"/>
</dbReference>
<keyword evidence="9" id="KW-1185">Reference proteome</keyword>
<dbReference type="Gene3D" id="3.40.30.10">
    <property type="entry name" value="Glutaredoxin"/>
    <property type="match status" value="1"/>
</dbReference>
<reference evidence="8" key="1">
    <citation type="submission" date="2023-03" db="EMBL/GenBank/DDBJ databases">
        <title>Massive genome expansion in bonnet fungi (Mycena s.s.) driven by repeated elements and novel gene families across ecological guilds.</title>
        <authorList>
            <consortium name="Lawrence Berkeley National Laboratory"/>
            <person name="Harder C.B."/>
            <person name="Miyauchi S."/>
            <person name="Viragh M."/>
            <person name="Kuo A."/>
            <person name="Thoen E."/>
            <person name="Andreopoulos B."/>
            <person name="Lu D."/>
            <person name="Skrede I."/>
            <person name="Drula E."/>
            <person name="Henrissat B."/>
            <person name="Morin E."/>
            <person name="Kohler A."/>
            <person name="Barry K."/>
            <person name="LaButti K."/>
            <person name="Morin E."/>
            <person name="Salamov A."/>
            <person name="Lipzen A."/>
            <person name="Mereny Z."/>
            <person name="Hegedus B."/>
            <person name="Baldrian P."/>
            <person name="Stursova M."/>
            <person name="Weitz H."/>
            <person name="Taylor A."/>
            <person name="Grigoriev I.V."/>
            <person name="Nagy L.G."/>
            <person name="Martin F."/>
            <person name="Kauserud H."/>
        </authorList>
    </citation>
    <scope>NUCLEOTIDE SEQUENCE</scope>
    <source>
        <strain evidence="8">CBHHK182m</strain>
    </source>
</reference>
<protein>
    <recommendedName>
        <fullName evidence="2">glutathione transferase</fullName>
        <ecNumber evidence="2">2.5.1.18</ecNumber>
    </recommendedName>
</protein>
<dbReference type="GO" id="GO:0004364">
    <property type="term" value="F:glutathione transferase activity"/>
    <property type="evidence" value="ECO:0007669"/>
    <property type="project" value="UniProtKB-EC"/>
</dbReference>
<keyword evidence="3" id="KW-0808">Transferase</keyword>
<dbReference type="SUPFAM" id="SSF47616">
    <property type="entry name" value="GST C-terminal domain-like"/>
    <property type="match status" value="1"/>
</dbReference>
<dbReference type="Proteomes" id="UP001215598">
    <property type="component" value="Unassembled WGS sequence"/>
</dbReference>
<dbReference type="InterPro" id="IPR040079">
    <property type="entry name" value="Glutathione_S-Trfase"/>
</dbReference>
<evidence type="ECO:0000256" key="5">
    <source>
        <dbReference type="RuleBase" id="RU003494"/>
    </source>
</evidence>
<evidence type="ECO:0000259" key="6">
    <source>
        <dbReference type="PROSITE" id="PS50404"/>
    </source>
</evidence>
<accession>A0AAD7JU80</accession>
<comment type="catalytic activity">
    <reaction evidence="4">
        <text>RX + glutathione = an S-substituted glutathione + a halide anion + H(+)</text>
        <dbReference type="Rhea" id="RHEA:16437"/>
        <dbReference type="ChEBI" id="CHEBI:15378"/>
        <dbReference type="ChEBI" id="CHEBI:16042"/>
        <dbReference type="ChEBI" id="CHEBI:17792"/>
        <dbReference type="ChEBI" id="CHEBI:57925"/>
        <dbReference type="ChEBI" id="CHEBI:90779"/>
        <dbReference type="EC" id="2.5.1.18"/>
    </reaction>
</comment>
<dbReference type="EC" id="2.5.1.18" evidence="2"/>
<dbReference type="SFLD" id="SFLDS00019">
    <property type="entry name" value="Glutathione_Transferase_(cytos"/>
    <property type="match status" value="1"/>
</dbReference>
<dbReference type="InterPro" id="IPR036249">
    <property type="entry name" value="Thioredoxin-like_sf"/>
</dbReference>
<dbReference type="InterPro" id="IPR004046">
    <property type="entry name" value="GST_C"/>
</dbReference>
<dbReference type="SUPFAM" id="SSF52833">
    <property type="entry name" value="Thioredoxin-like"/>
    <property type="match status" value="1"/>
</dbReference>
<dbReference type="PANTHER" id="PTHR44051:SF20">
    <property type="entry name" value="GLUTATHIONE TRANSFERASE 1 (EUROFUNG)"/>
    <property type="match status" value="1"/>
</dbReference>
<evidence type="ECO:0000256" key="4">
    <source>
        <dbReference type="ARBA" id="ARBA00047960"/>
    </source>
</evidence>
<evidence type="ECO:0000259" key="7">
    <source>
        <dbReference type="PROSITE" id="PS50405"/>
    </source>
</evidence>
<dbReference type="PROSITE" id="PS50404">
    <property type="entry name" value="GST_NTER"/>
    <property type="match status" value="1"/>
</dbReference>
<dbReference type="EMBL" id="JARKIB010000016">
    <property type="protein sequence ID" value="KAJ7770622.1"/>
    <property type="molecule type" value="Genomic_DNA"/>
</dbReference>
<dbReference type="InterPro" id="IPR004045">
    <property type="entry name" value="Glutathione_S-Trfase_N"/>
</dbReference>
<evidence type="ECO:0000256" key="2">
    <source>
        <dbReference type="ARBA" id="ARBA00012452"/>
    </source>
</evidence>
<evidence type="ECO:0000256" key="3">
    <source>
        <dbReference type="ARBA" id="ARBA00022679"/>
    </source>
</evidence>
<dbReference type="PROSITE" id="PS50405">
    <property type="entry name" value="GST_CTER"/>
    <property type="match status" value="1"/>
</dbReference>